<dbReference type="InterPro" id="IPR050896">
    <property type="entry name" value="Mito_lipid_metab_GTPase"/>
</dbReference>
<dbReference type="InterPro" id="IPR030378">
    <property type="entry name" value="G_CP_dom"/>
</dbReference>
<comment type="caution">
    <text evidence="2">The sequence shown here is derived from an EMBL/GenBank/DDBJ whole genome shotgun (WGS) entry which is preliminary data.</text>
</comment>
<dbReference type="AlphaFoldDB" id="D0BLE3"/>
<dbReference type="HOGENOM" id="CLU_017878_0_2_9"/>
<dbReference type="Pfam" id="PF01926">
    <property type="entry name" value="MMR_HSR1"/>
    <property type="match status" value="1"/>
</dbReference>
<evidence type="ECO:0000259" key="1">
    <source>
        <dbReference type="PROSITE" id="PS51721"/>
    </source>
</evidence>
<feature type="domain" description="CP-type G" evidence="1">
    <location>
        <begin position="62"/>
        <end position="229"/>
    </location>
</feature>
<accession>D0BLE3</accession>
<protein>
    <submittedName>
        <fullName evidence="2">Ribosome biogenesis GTPase YqeH</fullName>
    </submittedName>
</protein>
<dbReference type="OrthoDB" id="9773841at2"/>
<dbReference type="PANTHER" id="PTHR46434:SF1">
    <property type="entry name" value="GENETIC INTERACTOR OF PROHIBITINS 3, MITOCHONDRIAL"/>
    <property type="match status" value="1"/>
</dbReference>
<dbReference type="STRING" id="626369.HMPREF0446_00778"/>
<dbReference type="GO" id="GO:0005525">
    <property type="term" value="F:GTP binding"/>
    <property type="evidence" value="ECO:0007669"/>
    <property type="project" value="InterPro"/>
</dbReference>
<dbReference type="Gene3D" id="3.40.50.300">
    <property type="entry name" value="P-loop containing nucleotide triphosphate hydrolases"/>
    <property type="match status" value="1"/>
</dbReference>
<dbReference type="EMBL" id="ACRF02000008">
    <property type="protein sequence ID" value="EEW93896.1"/>
    <property type="molecule type" value="Genomic_DNA"/>
</dbReference>
<gene>
    <name evidence="2" type="ORF">HMPREF0446_00778</name>
</gene>
<dbReference type="PANTHER" id="PTHR46434">
    <property type="entry name" value="GENETIC INTERACTOR OF PROHIBITINS 3, MITOCHONDRIAL"/>
    <property type="match status" value="1"/>
</dbReference>
<sequence length="371" mass="42171">MTENHYFCMGCGATIQTENHEEIGYTPTSVLTKMLEKEEPVYCQRCFRLRNYNELQSASLSDDDFLKMLSSIAEEDALVVYVVDLFDLYGSMISGLKRFIGNNPVLFVANKVDLYPKSVNRNRLKNWIERFAKEYGIRPVDTILVSANKRIQIDELLDKINEYRQGKDAYVVGVTNVGKSTLINKLIQSIGGTKDVITTSQFPGTTLGQIYIPFDEKSSLIDTPGIIHRHQIAHYLAEKEVKKVLPQKELQPKTFQLNAEQTIFIGGLVRVDYTKGERNSLTFYTPQTIELHRTKLEKADEFYARHNGTILTPPTGDNVKQYPTLQKIVFSVKEKSDIVIAGLGWVTIQKPGTIEIWSPKEVDVIKRPSII</sequence>
<evidence type="ECO:0000313" key="2">
    <source>
        <dbReference type="EMBL" id="EEW93896.1"/>
    </source>
</evidence>
<dbReference type="InterPro" id="IPR048422">
    <property type="entry name" value="NOA1/YqeH-like_C"/>
</dbReference>
<dbReference type="InterPro" id="IPR027417">
    <property type="entry name" value="P-loop_NTPase"/>
</dbReference>
<dbReference type="InterPro" id="IPR006073">
    <property type="entry name" value="GTP-bd"/>
</dbReference>
<reference evidence="2" key="1">
    <citation type="submission" date="2009-09" db="EMBL/GenBank/DDBJ databases">
        <authorList>
            <consortium name="The Broad Institute Genome Sequencing Platform"/>
            <person name="Ward D."/>
            <person name="Feldgarden M."/>
            <person name="Earl A."/>
            <person name="Young S.K."/>
            <person name="Zeng Q."/>
            <person name="Koehrsen M."/>
            <person name="Alvarado L."/>
            <person name="Berlin A."/>
            <person name="Bochicchio J."/>
            <person name="Borenstein D."/>
            <person name="Chapman S.B."/>
            <person name="Chen Z."/>
            <person name="Engels R."/>
            <person name="Freedman E."/>
            <person name="Gellesch M."/>
            <person name="Goldberg J."/>
            <person name="Griggs A."/>
            <person name="Gujja S."/>
            <person name="Heilman E."/>
            <person name="Heiman D."/>
            <person name="Hepburn T."/>
            <person name="Howarth C."/>
            <person name="Jen D."/>
            <person name="Larson L."/>
            <person name="Lewis B."/>
            <person name="Mehta T."/>
            <person name="Park D."/>
            <person name="Pearson M."/>
            <person name="Roberts A."/>
            <person name="Saif S."/>
            <person name="Shea T."/>
            <person name="Shenoy N."/>
            <person name="Sisk P."/>
            <person name="Stolte C."/>
            <person name="Sykes S."/>
            <person name="Thomson T."/>
            <person name="Walk T."/>
            <person name="White J."/>
            <person name="Yandava C."/>
            <person name="Sibley C.D."/>
            <person name="Field T.R."/>
            <person name="Grinwis M."/>
            <person name="Eshaghurshan C.S."/>
            <person name="Surette M.G."/>
            <person name="Haas B."/>
            <person name="Nusbaum C."/>
            <person name="Birren B."/>
        </authorList>
    </citation>
    <scope>NUCLEOTIDE SEQUENCE [LARGE SCALE GENOMIC DNA]</scope>
    <source>
        <strain evidence="2">ATCC 700633</strain>
    </source>
</reference>
<dbReference type="eggNOG" id="COG1161">
    <property type="taxonomic scope" value="Bacteria"/>
</dbReference>
<dbReference type="SUPFAM" id="SSF52540">
    <property type="entry name" value="P-loop containing nucleoside triphosphate hydrolases"/>
    <property type="match status" value="1"/>
</dbReference>
<proteinExistence type="predicted"/>
<dbReference type="NCBIfam" id="TIGR03597">
    <property type="entry name" value="GTPase_YqeH"/>
    <property type="match status" value="1"/>
</dbReference>
<dbReference type="Pfam" id="PF21516">
    <property type="entry name" value="YqeH-like_C"/>
    <property type="match status" value="1"/>
</dbReference>
<dbReference type="CDD" id="cd01855">
    <property type="entry name" value="YqeH"/>
    <property type="match status" value="1"/>
</dbReference>
<dbReference type="InterPro" id="IPR019988">
    <property type="entry name" value="GTP-bd_ribosome_bgen_YqeH"/>
</dbReference>
<dbReference type="Proteomes" id="UP000002939">
    <property type="component" value="Unassembled WGS sequence"/>
</dbReference>
<evidence type="ECO:0000313" key="3">
    <source>
        <dbReference type="Proteomes" id="UP000002939"/>
    </source>
</evidence>
<organism evidence="2 3">
    <name type="scientific">Granulicatella elegans ATCC 700633</name>
    <dbReference type="NCBI Taxonomy" id="626369"/>
    <lineage>
        <taxon>Bacteria</taxon>
        <taxon>Bacillati</taxon>
        <taxon>Bacillota</taxon>
        <taxon>Bacilli</taxon>
        <taxon>Lactobacillales</taxon>
        <taxon>Carnobacteriaceae</taxon>
        <taxon>Granulicatella</taxon>
    </lineage>
</organism>
<dbReference type="PROSITE" id="PS51721">
    <property type="entry name" value="G_CP"/>
    <property type="match status" value="1"/>
</dbReference>
<dbReference type="RefSeq" id="WP_006703051.1">
    <property type="nucleotide sequence ID" value="NZ_KI391971.1"/>
</dbReference>
<name>D0BLE3_9LACT</name>
<reference evidence="2" key="2">
    <citation type="submission" date="2011-10" db="EMBL/GenBank/DDBJ databases">
        <title>The Genome Sequence of Granulicatella elegans ATCC 700633.</title>
        <authorList>
            <consortium name="The Broad Institute Genome Sequencing Platform"/>
            <consortium name="The Broad Institute Genome Sequencing Center for Infectious Disease"/>
            <person name="Earl A."/>
            <person name="Ward D."/>
            <person name="Feldgarden M."/>
            <person name="Gevers D."/>
            <person name="Sibley C.D."/>
            <person name="Field T.R."/>
            <person name="Grinwis M."/>
            <person name="Eshaghurshan C.S."/>
            <person name="Surette M.G."/>
            <person name="Young S.K."/>
            <person name="Zeng Q."/>
            <person name="Gargeya S."/>
            <person name="Fitzgerald M."/>
            <person name="Haas B."/>
            <person name="Abouelleil A."/>
            <person name="Alvarado L."/>
            <person name="Arachchi H.M."/>
            <person name="Berlin A."/>
            <person name="Brown A."/>
            <person name="Chapman S.B."/>
            <person name="Chen Z."/>
            <person name="Dunbar C."/>
            <person name="Freedman E."/>
            <person name="Gearin G."/>
            <person name="Goldberg J."/>
            <person name="Griggs A."/>
            <person name="Gujja S."/>
            <person name="Heiman D."/>
            <person name="Howarth C."/>
            <person name="Larson L."/>
            <person name="Lui A."/>
            <person name="MacDonald P.J.P."/>
            <person name="Montmayeur A."/>
            <person name="Murphy C."/>
            <person name="Neiman D."/>
            <person name="Pearson M."/>
            <person name="Priest M."/>
            <person name="Roberts A."/>
            <person name="Saif S."/>
            <person name="Shea T."/>
            <person name="Shenoy N."/>
            <person name="Sisk P."/>
            <person name="Stolte C."/>
            <person name="Sykes S."/>
            <person name="Wortman J."/>
            <person name="Nusbaum C."/>
            <person name="Birren B."/>
        </authorList>
    </citation>
    <scope>NUCLEOTIDE SEQUENCE [LARGE SCALE GENOMIC DNA]</scope>
    <source>
        <strain evidence="2">ATCC 700633</strain>
    </source>
</reference>
<keyword evidence="3" id="KW-1185">Reference proteome</keyword>